<dbReference type="GO" id="GO:0005524">
    <property type="term" value="F:ATP binding"/>
    <property type="evidence" value="ECO:0007669"/>
    <property type="project" value="UniProtKB-KW"/>
</dbReference>
<sequence>MKESHLAVVIRNRVKKYGNRTAVKFKEENIYKELSWKELGTRIESVAQYLISQGINSFANIGIYSHNCPEWSITDFGILSTRGVVVPIFPTSTLDQLEYIVTETEMEILFVGDEIQLSNAVKALKSCSSLKKIITFFEHKSDHKQIIAFNDILNSAYNKKSKQILDQRLSEADKDDLATIIYTSGTTGEPKGVMLNHSHFLKLFEIHEIRLELGEDDVSLAFLPLSHVFERGWSYFVFYSGATNVYNANPKDIIHELPKIKPTVMCAVPRFFEKSYDIILKTAEKWNKPKRYIFNWAVKTGMQYIEYEKDSLTPPLALQLKHKLVNILVMKNFKKVFGGQIKYMPCAGAALNLDILKFFHALGLKINYGYGATETTATVSCMKKDKYDFVNTGSIMPDVQVKINEEDGQILVKGDTVFKGYYQKPEATAEVLKDGWYYTGDQGEIPEEGVLLMKERIKDIMKTSTGKYVSPQKIELHLSQCQQIEQLCVIGDNRRYLTALIVPCFIYLKSLHKQNNGQVENHDLVNNPIAIEEFQKKFDALQENLAPYEKVVKFKLLPEPFTIENNLMTNSLKVRRKQVNIKYKELIEEMYK</sequence>
<dbReference type="Pfam" id="PF00501">
    <property type="entry name" value="AMP-binding"/>
    <property type="match status" value="1"/>
</dbReference>
<dbReference type="InterPro" id="IPR020845">
    <property type="entry name" value="AMP-binding_CS"/>
</dbReference>
<keyword evidence="2" id="KW-0067">ATP-binding</keyword>
<dbReference type="InterPro" id="IPR000873">
    <property type="entry name" value="AMP-dep_synth/lig_dom"/>
</dbReference>
<keyword evidence="4" id="KW-0436">Ligase</keyword>
<accession>A0AAE3SHE6</accession>
<dbReference type="GO" id="GO:0016020">
    <property type="term" value="C:membrane"/>
    <property type="evidence" value="ECO:0007669"/>
    <property type="project" value="TreeGrafter"/>
</dbReference>
<evidence type="ECO:0000256" key="1">
    <source>
        <dbReference type="ARBA" id="ARBA00022741"/>
    </source>
</evidence>
<dbReference type="PRINTS" id="PR00154">
    <property type="entry name" value="AMPBINDING"/>
</dbReference>
<comment type="caution">
    <text evidence="4">The sequence shown here is derived from an EMBL/GenBank/DDBJ whole genome shotgun (WGS) entry which is preliminary data.</text>
</comment>
<dbReference type="PANTHER" id="PTHR43272">
    <property type="entry name" value="LONG-CHAIN-FATTY-ACID--COA LIGASE"/>
    <property type="match status" value="1"/>
</dbReference>
<keyword evidence="5" id="KW-1185">Reference proteome</keyword>
<dbReference type="Pfam" id="PF23562">
    <property type="entry name" value="AMP-binding_C_3"/>
    <property type="match status" value="1"/>
</dbReference>
<protein>
    <submittedName>
        <fullName evidence="4">Long-chain fatty acid--CoA ligase</fullName>
    </submittedName>
</protein>
<evidence type="ECO:0000256" key="2">
    <source>
        <dbReference type="ARBA" id="ARBA00022840"/>
    </source>
</evidence>
<keyword evidence="1" id="KW-0547">Nucleotide-binding</keyword>
<dbReference type="EMBL" id="JAPDPJ010000085">
    <property type="protein sequence ID" value="MCW3789152.1"/>
    <property type="molecule type" value="Genomic_DNA"/>
</dbReference>
<dbReference type="AlphaFoldDB" id="A0AAE3SHE6"/>
<dbReference type="Gene3D" id="3.40.50.12780">
    <property type="entry name" value="N-terminal domain of ligase-like"/>
    <property type="match status" value="1"/>
</dbReference>
<dbReference type="RefSeq" id="WP_301192709.1">
    <property type="nucleotide sequence ID" value="NZ_JAPDPJ010000085.1"/>
</dbReference>
<reference evidence="4" key="1">
    <citation type="submission" date="2022-10" db="EMBL/GenBank/DDBJ databases">
        <authorList>
            <person name="Yu W.X."/>
        </authorList>
    </citation>
    <scope>NUCLEOTIDE SEQUENCE</scope>
    <source>
        <strain evidence="4">AAT</strain>
    </source>
</reference>
<dbReference type="CDD" id="cd05907">
    <property type="entry name" value="VL_LC_FACS_like"/>
    <property type="match status" value="1"/>
</dbReference>
<evidence type="ECO:0000313" key="4">
    <source>
        <dbReference type="EMBL" id="MCW3789152.1"/>
    </source>
</evidence>
<gene>
    <name evidence="4" type="ORF">OM075_21985</name>
</gene>
<evidence type="ECO:0000313" key="5">
    <source>
        <dbReference type="Proteomes" id="UP001209229"/>
    </source>
</evidence>
<dbReference type="SUPFAM" id="SSF56801">
    <property type="entry name" value="Acetyl-CoA synthetase-like"/>
    <property type="match status" value="1"/>
</dbReference>
<proteinExistence type="predicted"/>
<dbReference type="PANTHER" id="PTHR43272:SF33">
    <property type="entry name" value="AMP-BINDING DOMAIN-CONTAINING PROTEIN-RELATED"/>
    <property type="match status" value="1"/>
</dbReference>
<organism evidence="4 5">
    <name type="scientific">Plebeiibacterium sediminum</name>
    <dbReference type="NCBI Taxonomy" id="2992112"/>
    <lineage>
        <taxon>Bacteria</taxon>
        <taxon>Pseudomonadati</taxon>
        <taxon>Bacteroidota</taxon>
        <taxon>Bacteroidia</taxon>
        <taxon>Marinilabiliales</taxon>
        <taxon>Marinilabiliaceae</taxon>
        <taxon>Plebeiibacterium</taxon>
    </lineage>
</organism>
<dbReference type="Proteomes" id="UP001209229">
    <property type="component" value="Unassembled WGS sequence"/>
</dbReference>
<dbReference type="InterPro" id="IPR042099">
    <property type="entry name" value="ANL_N_sf"/>
</dbReference>
<dbReference type="InterPro" id="IPR020459">
    <property type="entry name" value="AMP-binding"/>
</dbReference>
<name>A0AAE3SHE6_9BACT</name>
<dbReference type="GO" id="GO:0004467">
    <property type="term" value="F:long-chain fatty acid-CoA ligase activity"/>
    <property type="evidence" value="ECO:0007669"/>
    <property type="project" value="TreeGrafter"/>
</dbReference>
<evidence type="ECO:0000259" key="3">
    <source>
        <dbReference type="Pfam" id="PF00501"/>
    </source>
</evidence>
<dbReference type="PROSITE" id="PS00455">
    <property type="entry name" value="AMP_BINDING"/>
    <property type="match status" value="1"/>
</dbReference>
<feature type="domain" description="AMP-dependent synthetase/ligase" evidence="3">
    <location>
        <begin position="11"/>
        <end position="422"/>
    </location>
</feature>